<organism evidence="6 7">
    <name type="scientific">Cyclopterus lumpus</name>
    <name type="common">Lumpsucker</name>
    <dbReference type="NCBI Taxonomy" id="8103"/>
    <lineage>
        <taxon>Eukaryota</taxon>
        <taxon>Metazoa</taxon>
        <taxon>Chordata</taxon>
        <taxon>Craniata</taxon>
        <taxon>Vertebrata</taxon>
        <taxon>Euteleostomi</taxon>
        <taxon>Actinopterygii</taxon>
        <taxon>Neopterygii</taxon>
        <taxon>Teleostei</taxon>
        <taxon>Neoteleostei</taxon>
        <taxon>Acanthomorphata</taxon>
        <taxon>Eupercaria</taxon>
        <taxon>Perciformes</taxon>
        <taxon>Cottioidei</taxon>
        <taxon>Cottales</taxon>
        <taxon>Cyclopteridae</taxon>
        <taxon>Cyclopterus</taxon>
    </lineage>
</organism>
<evidence type="ECO:0000313" key="6">
    <source>
        <dbReference type="Ensembl" id="ENSCLMP00005045074.1"/>
    </source>
</evidence>
<keyword evidence="3" id="KW-0040">ANK repeat</keyword>
<feature type="coiled-coil region" evidence="4">
    <location>
        <begin position="269"/>
        <end position="320"/>
    </location>
</feature>
<keyword evidence="1" id="KW-0677">Repeat</keyword>
<dbReference type="Pfam" id="PF12796">
    <property type="entry name" value="Ank_2"/>
    <property type="match status" value="2"/>
</dbReference>
<keyword evidence="2 4" id="KW-0175">Coiled coil</keyword>
<dbReference type="PANTHER" id="PTHR24129:SF1">
    <property type="entry name" value="UVEAL AUTOANTIGEN WITH COILED-COIL DOMAINS AND ANKYRIN REPEATS"/>
    <property type="match status" value="1"/>
</dbReference>
<evidence type="ECO:0000256" key="1">
    <source>
        <dbReference type="ARBA" id="ARBA00022737"/>
    </source>
</evidence>
<proteinExistence type="predicted"/>
<evidence type="ECO:0000256" key="3">
    <source>
        <dbReference type="PROSITE-ProRule" id="PRU00023"/>
    </source>
</evidence>
<dbReference type="GO" id="GO:0003779">
    <property type="term" value="F:actin binding"/>
    <property type="evidence" value="ECO:0007669"/>
    <property type="project" value="InterPro"/>
</dbReference>
<sequence>MSRWLKCTSMHFNTDWNKYDDRLMKAVERSEVDKVAAVLGKKGIIPTKLDVEGRSAFHLAATRGHLECLNLILGHSVDVTATDATGKNALHQASRNGHSLCVQKLLQHNSPVGNVDLQGRTALHDAVMAGCSSSVKLLCDSGASVNATDFDGRTPLVLATQMCHPRICHLLLERGADITTRDKQNKTALILGCEYGCKDAVEVLLKSGTDVKAVDGLGHDAFHYARLSKNLELVSMVKSYLDKATRDKETAKMEQWKRQLYCCMCGWLFQDLERQNETLQESLRKYHQDQRALLDKVNVLQQQLTQKDQLKLLLTSKEREEGARGQETVKVQLRSTLVTAISRSLSRPPEQSHPAAGWDVSGELDALRRELEAVKRRQAAADEETTRLQTTLNRKNRECQELVVSRDTIQKQADQQIQELEDALGDVQKRMLDSEGKVKQLQAHVVAVKEHLGGQATEELRAQLQDVKAKYEGASAEVCRVRNRLKHSEKALEEYKSSESQLSTEAEKLNQELGAVTADRDELAETLLEMETHLKETLTKHGNTVPAEKFDNMKNLLSNAVDEKERQIAELREDYDRVLEEVSELHRKLDSPSSQGAPGAMSAEEQQKIREALEEQNASLKRKLADVTARSQGLIQEVEESEEERDILREQLDELNSRIDVDYVPMKAHDDARRNMVTALEELEDKLVEASERYGKAEGRVQQLQSERPALQENISSLQSASERHLSEMDALRSQNADLVKKRELLQRRCDDRDKECVQLTAQSQTLKQSLEGEYVPRRQHEQVKVELSSTLESVKAERLKSETKGKESREEVRSVKERNEKLKEKLEKVQLEMEKDYVSVKDHRAITDELNAAVLEAEKRASEVSGNYVLAREETAKLTRELEAQKKELDTIQEAIQSKFIPLTAAEEKDHSHSAQVKELTVKLLETQEKCNRETSAGERIKRENEKLKVEMESVQRRLDSAVVTSEKHKNVEEEFKGEFEGLTQKLVKLEQQHEEVTLQKEDLREQNALGSTQIQNLQERLKSELTRIATYDTELKALHDAMQQAQADCKKAREAQQEEAHRVCALQKEVQERRGDETSLLQQQAKAKEALEAEVAKLRLALREEEENGAQRAEDVSALQSELLRATQALEETDYKEDQMNRLTTEKLQLEEEVANLSNKLLSLAEESDEARRQATQARDGEGRARTEMEAVQEKGRAIEREIGQLKERYDKSLTTICDLQKGIQKSAQQTETKDKKITELLTDVERLKQALNGLSQLAYTSSAPNKRQTLHIDTLHGQIKSLQQQLDDAERQHREVVSIYRTHLLSAAQGHMDEDVQAALLQIIRMRQEFVC</sequence>
<feature type="repeat" description="ANK" evidence="3">
    <location>
        <begin position="52"/>
        <end position="84"/>
    </location>
</feature>
<dbReference type="InterPro" id="IPR042420">
    <property type="entry name" value="RAI14/UACA"/>
</dbReference>
<evidence type="ECO:0000313" key="7">
    <source>
        <dbReference type="Proteomes" id="UP000694565"/>
    </source>
</evidence>
<evidence type="ECO:0000256" key="5">
    <source>
        <dbReference type="SAM" id="MobiDB-lite"/>
    </source>
</evidence>
<protein>
    <submittedName>
        <fullName evidence="6">Uveal autoantigen with coiled-coil domains and ankyrin repeats</fullName>
    </submittedName>
</protein>
<dbReference type="InterPro" id="IPR036770">
    <property type="entry name" value="Ankyrin_rpt-contain_sf"/>
</dbReference>
<dbReference type="SUPFAM" id="SSF57997">
    <property type="entry name" value="Tropomyosin"/>
    <property type="match status" value="1"/>
</dbReference>
<feature type="repeat" description="ANK" evidence="3">
    <location>
        <begin position="184"/>
        <end position="216"/>
    </location>
</feature>
<dbReference type="PROSITE" id="PS50088">
    <property type="entry name" value="ANK_REPEAT"/>
    <property type="match status" value="5"/>
</dbReference>
<keyword evidence="7" id="KW-1185">Reference proteome</keyword>
<reference evidence="6" key="2">
    <citation type="submission" date="2025-09" db="UniProtKB">
        <authorList>
            <consortium name="Ensembl"/>
        </authorList>
    </citation>
    <scope>IDENTIFICATION</scope>
</reference>
<evidence type="ECO:0000256" key="4">
    <source>
        <dbReference type="SAM" id="Coils"/>
    </source>
</evidence>
<feature type="coiled-coil region" evidence="4">
    <location>
        <begin position="1240"/>
        <end position="1302"/>
    </location>
</feature>
<feature type="coiled-coil region" evidence="4">
    <location>
        <begin position="939"/>
        <end position="1110"/>
    </location>
</feature>
<dbReference type="PROSITE" id="PS50297">
    <property type="entry name" value="ANK_REP_REGION"/>
    <property type="match status" value="3"/>
</dbReference>
<dbReference type="GeneTree" id="ENSGT00940000157475"/>
<feature type="compositionally biased region" description="Basic and acidic residues" evidence="5">
    <location>
        <begin position="1181"/>
        <end position="1191"/>
    </location>
</feature>
<dbReference type="PANTHER" id="PTHR24129">
    <property type="entry name" value="ANKYCORBIN"/>
    <property type="match status" value="1"/>
</dbReference>
<dbReference type="Proteomes" id="UP000694565">
    <property type="component" value="Unplaced"/>
</dbReference>
<feature type="region of interest" description="Disordered" evidence="5">
    <location>
        <begin position="586"/>
        <end position="606"/>
    </location>
</feature>
<feature type="region of interest" description="Disordered" evidence="5">
    <location>
        <begin position="1168"/>
        <end position="1191"/>
    </location>
</feature>
<feature type="repeat" description="ANK" evidence="3">
    <location>
        <begin position="151"/>
        <end position="183"/>
    </location>
</feature>
<feature type="region of interest" description="Disordered" evidence="5">
    <location>
        <begin position="796"/>
        <end position="819"/>
    </location>
</feature>
<dbReference type="InterPro" id="IPR002110">
    <property type="entry name" value="Ankyrin_rpt"/>
</dbReference>
<name>A0A8C3AMN2_CYCLU</name>
<feature type="repeat" description="ANK" evidence="3">
    <location>
        <begin position="85"/>
        <end position="117"/>
    </location>
</feature>
<feature type="coiled-coil region" evidence="4">
    <location>
        <begin position="869"/>
        <end position="896"/>
    </location>
</feature>
<dbReference type="SMART" id="SM00248">
    <property type="entry name" value="ANK"/>
    <property type="match status" value="6"/>
</dbReference>
<reference evidence="6" key="1">
    <citation type="submission" date="2025-08" db="UniProtKB">
        <authorList>
            <consortium name="Ensembl"/>
        </authorList>
    </citation>
    <scope>IDENTIFICATION</scope>
</reference>
<accession>A0A8C3AMN2</accession>
<feature type="repeat" description="ANK" evidence="3">
    <location>
        <begin position="118"/>
        <end position="150"/>
    </location>
</feature>
<evidence type="ECO:0000256" key="2">
    <source>
        <dbReference type="ARBA" id="ARBA00023054"/>
    </source>
</evidence>
<gene>
    <name evidence="6" type="primary">uacab</name>
</gene>
<dbReference type="SUPFAM" id="SSF48403">
    <property type="entry name" value="Ankyrin repeat"/>
    <property type="match status" value="1"/>
</dbReference>
<dbReference type="Gene3D" id="1.25.40.20">
    <property type="entry name" value="Ankyrin repeat-containing domain"/>
    <property type="match status" value="2"/>
</dbReference>
<dbReference type="Ensembl" id="ENSCLMT00005046655.1">
    <property type="protein sequence ID" value="ENSCLMP00005045074.1"/>
    <property type="gene ID" value="ENSCLMG00005020794.1"/>
</dbReference>